<dbReference type="InterPro" id="IPR001708">
    <property type="entry name" value="YidC/ALB3/OXA1/COX18"/>
</dbReference>
<organism evidence="13 14">
    <name type="scientific">Colletotrichum karsti</name>
    <dbReference type="NCBI Taxonomy" id="1095194"/>
    <lineage>
        <taxon>Eukaryota</taxon>
        <taxon>Fungi</taxon>
        <taxon>Dikarya</taxon>
        <taxon>Ascomycota</taxon>
        <taxon>Pezizomycotina</taxon>
        <taxon>Sordariomycetes</taxon>
        <taxon>Hypocreomycetidae</taxon>
        <taxon>Glomerellales</taxon>
        <taxon>Glomerellaceae</taxon>
        <taxon>Colletotrichum</taxon>
        <taxon>Colletotrichum boninense species complex</taxon>
    </lineage>
</organism>
<dbReference type="InterPro" id="IPR028055">
    <property type="entry name" value="YidC/Oxa/ALB_C"/>
</dbReference>
<keyword evidence="5" id="KW-0809">Transit peptide</keyword>
<gene>
    <name evidence="13" type="ORF">CkaCkLH20_07641</name>
</gene>
<evidence type="ECO:0000256" key="1">
    <source>
        <dbReference type="ARBA" id="ARBA00004448"/>
    </source>
</evidence>
<sequence>MLPSRGVLRSLSSARAANSISNQAISRSSRRLGDGRNFSSLRSTGGAAPWTALRSANSKIAGTVAVGGALESRRALSLWNRSKPTTEEAPAAAQAPPAPSEPVTPAATAPAPVTPAEPITTFSDAAPQATSNLADIDAASLLDLPEQIGYLKALGLDFGWGPSSVMQWFLEHVHVYSGLPWWGSIAATAVLLRLILLKPILKSQETSTKLQALQADPKYEEIKRASLEATSAGDTQAMMEHRRDLATLNKAAGVNPANALWGFIQIPFGYGMFRVLNGAASIPVPGMETGGFLWVTDLTVPDPLYILPIIGPITMFAMMRTAGANATPQQKAQQRLMIWILGPLSGIVTLYLPAAVQVYFVVTGAIGIAQNYALKMPAVRRAVGLPPMVTPSPVAAPHLSSAISTTGSYQAPRGALSPDPSQDGSIKGVIRSAKSAMQQTVHDAKGGAGSYVEAARKKQEALELAEYKKRREQKLKSMKR</sequence>
<protein>
    <recommendedName>
        <fullName evidence="12">Membrane insertase YidC/Oxa/ALB C-terminal domain-containing protein</fullName>
    </recommendedName>
</protein>
<keyword evidence="7" id="KW-0496">Mitochondrion</keyword>
<name>A0A9P6I0Y3_9PEZI</name>
<comment type="subcellular location">
    <subcellularLocation>
        <location evidence="9">Membrane</location>
        <topology evidence="9">Multi-pass membrane protein</topology>
    </subcellularLocation>
    <subcellularLocation>
        <location evidence="1">Mitochondrion inner membrane</location>
        <topology evidence="1">Multi-pass membrane protein</topology>
    </subcellularLocation>
</comment>
<dbReference type="AlphaFoldDB" id="A0A9P6I0Y3"/>
<keyword evidence="8 11" id="KW-0472">Membrane</keyword>
<feature type="region of interest" description="Disordered" evidence="10">
    <location>
        <begin position="82"/>
        <end position="118"/>
    </location>
</feature>
<dbReference type="OrthoDB" id="2148490at2759"/>
<feature type="domain" description="Membrane insertase YidC/Oxa/ALB C-terminal" evidence="12">
    <location>
        <begin position="181"/>
        <end position="374"/>
    </location>
</feature>
<dbReference type="NCBIfam" id="TIGR03592">
    <property type="entry name" value="yidC_oxa1_cterm"/>
    <property type="match status" value="1"/>
</dbReference>
<evidence type="ECO:0000256" key="6">
    <source>
        <dbReference type="ARBA" id="ARBA00022989"/>
    </source>
</evidence>
<feature type="transmembrane region" description="Helical" evidence="11">
    <location>
        <begin position="304"/>
        <end position="324"/>
    </location>
</feature>
<evidence type="ECO:0000256" key="10">
    <source>
        <dbReference type="SAM" id="MobiDB-lite"/>
    </source>
</evidence>
<comment type="caution">
    <text evidence="13">The sequence shown here is derived from an EMBL/GenBank/DDBJ whole genome shotgun (WGS) entry which is preliminary data.</text>
</comment>
<dbReference type="PANTHER" id="PTHR12428">
    <property type="entry name" value="OXA1"/>
    <property type="match status" value="1"/>
</dbReference>
<keyword evidence="3 9" id="KW-0812">Transmembrane</keyword>
<accession>A0A9P6I0Y3</accession>
<dbReference type="Proteomes" id="UP000781932">
    <property type="component" value="Unassembled WGS sequence"/>
</dbReference>
<evidence type="ECO:0000256" key="3">
    <source>
        <dbReference type="ARBA" id="ARBA00022692"/>
    </source>
</evidence>
<evidence type="ECO:0000256" key="5">
    <source>
        <dbReference type="ARBA" id="ARBA00022946"/>
    </source>
</evidence>
<feature type="transmembrane region" description="Helical" evidence="11">
    <location>
        <begin position="336"/>
        <end position="352"/>
    </location>
</feature>
<dbReference type="Pfam" id="PF02096">
    <property type="entry name" value="60KD_IMP"/>
    <property type="match status" value="1"/>
</dbReference>
<evidence type="ECO:0000313" key="13">
    <source>
        <dbReference type="EMBL" id="KAF9874947.1"/>
    </source>
</evidence>
<evidence type="ECO:0000256" key="9">
    <source>
        <dbReference type="RuleBase" id="RU003945"/>
    </source>
</evidence>
<feature type="compositionally biased region" description="Low complexity" evidence="10">
    <location>
        <begin position="16"/>
        <end position="27"/>
    </location>
</feature>
<dbReference type="EMBL" id="JAATWM020000024">
    <property type="protein sequence ID" value="KAF9874947.1"/>
    <property type="molecule type" value="Genomic_DNA"/>
</dbReference>
<dbReference type="GO" id="GO:0032979">
    <property type="term" value="P:protein insertion into mitochondrial inner membrane from matrix"/>
    <property type="evidence" value="ECO:0007669"/>
    <property type="project" value="TreeGrafter"/>
</dbReference>
<feature type="compositionally biased region" description="Low complexity" evidence="10">
    <location>
        <begin position="103"/>
        <end position="118"/>
    </location>
</feature>
<feature type="region of interest" description="Disordered" evidence="10">
    <location>
        <begin position="405"/>
        <end position="426"/>
    </location>
</feature>
<keyword evidence="6 11" id="KW-1133">Transmembrane helix</keyword>
<evidence type="ECO:0000256" key="8">
    <source>
        <dbReference type="ARBA" id="ARBA00023136"/>
    </source>
</evidence>
<evidence type="ECO:0000256" key="4">
    <source>
        <dbReference type="ARBA" id="ARBA00022792"/>
    </source>
</evidence>
<reference evidence="13" key="1">
    <citation type="submission" date="2020-03" db="EMBL/GenBank/DDBJ databases">
        <authorList>
            <person name="He L."/>
        </authorList>
    </citation>
    <scope>NUCLEOTIDE SEQUENCE</scope>
    <source>
        <strain evidence="13">CkLH20</strain>
    </source>
</reference>
<feature type="transmembrane region" description="Helical" evidence="11">
    <location>
        <begin position="179"/>
        <end position="196"/>
    </location>
</feature>
<feature type="transmembrane region" description="Helical" evidence="11">
    <location>
        <begin position="259"/>
        <end position="284"/>
    </location>
</feature>
<dbReference type="GO" id="GO:0032977">
    <property type="term" value="F:membrane insertase activity"/>
    <property type="evidence" value="ECO:0007669"/>
    <property type="project" value="InterPro"/>
</dbReference>
<evidence type="ECO:0000313" key="14">
    <source>
        <dbReference type="Proteomes" id="UP000781932"/>
    </source>
</evidence>
<dbReference type="PANTHER" id="PTHR12428:SF66">
    <property type="entry name" value="MITOCHONDRIAL INNER MEMBRANE PROTEIN OXA1L"/>
    <property type="match status" value="1"/>
</dbReference>
<keyword evidence="4" id="KW-0999">Mitochondrion inner membrane</keyword>
<dbReference type="CDD" id="cd20069">
    <property type="entry name" value="5TM_Oxa1-like"/>
    <property type="match status" value="1"/>
</dbReference>
<evidence type="ECO:0000256" key="2">
    <source>
        <dbReference type="ARBA" id="ARBA00009877"/>
    </source>
</evidence>
<reference evidence="13" key="2">
    <citation type="submission" date="2020-11" db="EMBL/GenBank/DDBJ databases">
        <title>Whole genome sequencing of Colletotrichum sp.</title>
        <authorList>
            <person name="Li H."/>
        </authorList>
    </citation>
    <scope>NUCLEOTIDE SEQUENCE</scope>
    <source>
        <strain evidence="13">CkLH20</strain>
    </source>
</reference>
<evidence type="ECO:0000259" key="12">
    <source>
        <dbReference type="Pfam" id="PF02096"/>
    </source>
</evidence>
<dbReference type="GO" id="GO:0005743">
    <property type="term" value="C:mitochondrial inner membrane"/>
    <property type="evidence" value="ECO:0007669"/>
    <property type="project" value="UniProtKB-SubCell"/>
</dbReference>
<feature type="region of interest" description="Disordered" evidence="10">
    <location>
        <begin position="16"/>
        <end position="46"/>
    </location>
</feature>
<dbReference type="RefSeq" id="XP_038744408.1">
    <property type="nucleotide sequence ID" value="XM_038890358.1"/>
</dbReference>
<keyword evidence="14" id="KW-1185">Reference proteome</keyword>
<evidence type="ECO:0000256" key="7">
    <source>
        <dbReference type="ARBA" id="ARBA00023128"/>
    </source>
</evidence>
<evidence type="ECO:0000256" key="11">
    <source>
        <dbReference type="SAM" id="Phobius"/>
    </source>
</evidence>
<comment type="similarity">
    <text evidence="2 9">Belongs to the OXA1/ALB3/YidC family.</text>
</comment>
<proteinExistence type="inferred from homology"/>
<dbReference type="GeneID" id="62163432"/>